<gene>
    <name evidence="2" type="ORF">DVH02_01880</name>
</gene>
<dbReference type="InterPro" id="IPR041354">
    <property type="entry name" value="4PPT_N"/>
</dbReference>
<comment type="caution">
    <text evidence="2">The sequence shown here is derived from an EMBL/GenBank/DDBJ whole genome shotgun (WGS) entry which is preliminary data.</text>
</comment>
<feature type="domain" description="4'-phosphopantetheinyl transferase N-terminal" evidence="1">
    <location>
        <begin position="5"/>
        <end position="64"/>
    </location>
</feature>
<evidence type="ECO:0000259" key="1">
    <source>
        <dbReference type="Pfam" id="PF17837"/>
    </source>
</evidence>
<dbReference type="Gene3D" id="3.90.470.20">
    <property type="entry name" value="4'-phosphopantetheinyl transferase domain"/>
    <property type="match status" value="1"/>
</dbReference>
<dbReference type="Proteomes" id="UP000253741">
    <property type="component" value="Unassembled WGS sequence"/>
</dbReference>
<dbReference type="Pfam" id="PF17837">
    <property type="entry name" value="4PPT_N"/>
    <property type="match status" value="1"/>
</dbReference>
<accession>A0A370BHK7</accession>
<dbReference type="EMBL" id="QQNA01000009">
    <property type="protein sequence ID" value="RDG39809.1"/>
    <property type="molecule type" value="Genomic_DNA"/>
</dbReference>
<organism evidence="2 3">
    <name type="scientific">Streptomyces corynorhini</name>
    <dbReference type="NCBI Taxonomy" id="2282652"/>
    <lineage>
        <taxon>Bacteria</taxon>
        <taxon>Bacillati</taxon>
        <taxon>Actinomycetota</taxon>
        <taxon>Actinomycetes</taxon>
        <taxon>Kitasatosporales</taxon>
        <taxon>Streptomycetaceae</taxon>
        <taxon>Streptomyces</taxon>
    </lineage>
</organism>
<evidence type="ECO:0000313" key="2">
    <source>
        <dbReference type="EMBL" id="RDG39809.1"/>
    </source>
</evidence>
<dbReference type="InterPro" id="IPR037143">
    <property type="entry name" value="4-PPantetheinyl_Trfase_dom_sf"/>
</dbReference>
<dbReference type="AlphaFoldDB" id="A0A370BHK7"/>
<dbReference type="SUPFAM" id="SSF56214">
    <property type="entry name" value="4'-phosphopantetheinyl transferase"/>
    <property type="match status" value="1"/>
</dbReference>
<dbReference type="GO" id="GO:0000287">
    <property type="term" value="F:magnesium ion binding"/>
    <property type="evidence" value="ECO:0007669"/>
    <property type="project" value="InterPro"/>
</dbReference>
<protein>
    <recommendedName>
        <fullName evidence="1">4'-phosphopantetheinyl transferase N-terminal domain-containing protein</fullName>
    </recommendedName>
</protein>
<reference evidence="2 3" key="1">
    <citation type="submission" date="2018-07" db="EMBL/GenBank/DDBJ databases">
        <title>Streptomyces species from bats.</title>
        <authorList>
            <person name="Dunlap C."/>
        </authorList>
    </citation>
    <scope>NUCLEOTIDE SEQUENCE [LARGE SCALE GENOMIC DNA]</scope>
    <source>
        <strain evidence="2 3">AC230</strain>
    </source>
</reference>
<dbReference type="GO" id="GO:0008897">
    <property type="term" value="F:holo-[acyl-carrier-protein] synthase activity"/>
    <property type="evidence" value="ECO:0007669"/>
    <property type="project" value="InterPro"/>
</dbReference>
<sequence>MRGPRRREWVRTRLTAKAAVRWATGYHGTEIVTDRDGAPRISGAPGAVGVSLAHTGTLAACAVSRDGREGPLGVDIEPVDVRNAVLLPRLLAPGEPPDEWRELAPGLLATILVTCKEAALKAHRRPSPSLRDYRMWRCPRGRLWVRVAGSGHEDLRVWRSARAGLVTAVCVSGRRTPARRRVTPDHVLAAVREKAPPLDLTREHPKE</sequence>
<proteinExistence type="predicted"/>
<keyword evidence="3" id="KW-1185">Reference proteome</keyword>
<name>A0A370BHK7_9ACTN</name>
<evidence type="ECO:0000313" key="3">
    <source>
        <dbReference type="Proteomes" id="UP000253741"/>
    </source>
</evidence>